<dbReference type="Proteomes" id="UP000631114">
    <property type="component" value="Unassembled WGS sequence"/>
</dbReference>
<dbReference type="EMBL" id="JADFTS010000009">
    <property type="protein sequence ID" value="KAF9588762.1"/>
    <property type="molecule type" value="Genomic_DNA"/>
</dbReference>
<proteinExistence type="predicted"/>
<accession>A0A835GZH7</accession>
<name>A0A835GZH7_9MAGN</name>
<keyword evidence="2" id="KW-1185">Reference proteome</keyword>
<gene>
    <name evidence="1" type="ORF">IFM89_015489</name>
</gene>
<dbReference type="OrthoDB" id="10262250at2759"/>
<protein>
    <submittedName>
        <fullName evidence="1">Uncharacterized protein</fullName>
    </submittedName>
</protein>
<evidence type="ECO:0000313" key="1">
    <source>
        <dbReference type="EMBL" id="KAF9588762.1"/>
    </source>
</evidence>
<reference evidence="1 2" key="1">
    <citation type="submission" date="2020-10" db="EMBL/GenBank/DDBJ databases">
        <title>The Coptis chinensis genome and diversification of protoberbering-type alkaloids.</title>
        <authorList>
            <person name="Wang B."/>
            <person name="Shu S."/>
            <person name="Song C."/>
            <person name="Liu Y."/>
        </authorList>
    </citation>
    <scope>NUCLEOTIDE SEQUENCE [LARGE SCALE GENOMIC DNA]</scope>
    <source>
        <strain evidence="1">HL-2020</strain>
        <tissue evidence="1">Leaf</tissue>
    </source>
</reference>
<comment type="caution">
    <text evidence="1">The sequence shown here is derived from an EMBL/GenBank/DDBJ whole genome shotgun (WGS) entry which is preliminary data.</text>
</comment>
<sequence length="163" mass="18237">MIVKSKDLRRARFNFPELDRGKIIEESVTEKRKICVCMDSPVSSGRQRLWELCEMQAKVEKEMDAAEGRSLRRWVECVPAAASSPQCQPPGRHGLALVLGRCPLRPASVTLKSFLEETLDSIHDSVLDSVPSDIPSCGENAFGDVRGSLPLPYSYREQEKVYA</sequence>
<dbReference type="AlphaFoldDB" id="A0A835GZH7"/>
<organism evidence="1 2">
    <name type="scientific">Coptis chinensis</name>
    <dbReference type="NCBI Taxonomy" id="261450"/>
    <lineage>
        <taxon>Eukaryota</taxon>
        <taxon>Viridiplantae</taxon>
        <taxon>Streptophyta</taxon>
        <taxon>Embryophyta</taxon>
        <taxon>Tracheophyta</taxon>
        <taxon>Spermatophyta</taxon>
        <taxon>Magnoliopsida</taxon>
        <taxon>Ranunculales</taxon>
        <taxon>Ranunculaceae</taxon>
        <taxon>Coptidoideae</taxon>
        <taxon>Coptis</taxon>
    </lineage>
</organism>
<evidence type="ECO:0000313" key="2">
    <source>
        <dbReference type="Proteomes" id="UP000631114"/>
    </source>
</evidence>